<dbReference type="RefSeq" id="WP_066767638.1">
    <property type="nucleotide sequence ID" value="NZ_CP013244.1"/>
</dbReference>
<keyword evidence="1" id="KW-0472">Membrane</keyword>
<accession>A0A1B1AEG5</accession>
<sequence length="147" mass="15875">MKVDWVETFGCAAATAVAIVVLITIFAKEVVAPGVMIVVAGLAAAIALCLFLALVFDRKGNETRTRVGEAFRREARKPDLFDDEWGTFGSRWGSPWLGLLRLVLWLQSIVVAFAFGTSSIELLAVASGFAISVLLTMRQLKVIGSSQ</sequence>
<evidence type="ECO:0000313" key="2">
    <source>
        <dbReference type="EMBL" id="ANP44950.1"/>
    </source>
</evidence>
<gene>
    <name evidence="2" type="ORF">ATE48_02925</name>
</gene>
<organism evidence="2 3">
    <name type="scientific">Candidatus Viadribacter manganicus</name>
    <dbReference type="NCBI Taxonomy" id="1759059"/>
    <lineage>
        <taxon>Bacteria</taxon>
        <taxon>Pseudomonadati</taxon>
        <taxon>Pseudomonadota</taxon>
        <taxon>Alphaproteobacteria</taxon>
        <taxon>Hyphomonadales</taxon>
        <taxon>Hyphomonadaceae</taxon>
        <taxon>Candidatus Viadribacter</taxon>
    </lineage>
</organism>
<feature type="transmembrane region" description="Helical" evidence="1">
    <location>
        <begin position="9"/>
        <end position="27"/>
    </location>
</feature>
<keyword evidence="1" id="KW-1133">Transmembrane helix</keyword>
<reference evidence="2 3" key="1">
    <citation type="submission" date="2015-11" db="EMBL/GenBank/DDBJ databases">
        <title>Whole-Genome Sequence of Candidatus Oderbacter manganicum from the National Park Lower Oder Valley, Germany.</title>
        <authorList>
            <person name="Braun B."/>
            <person name="Liere K."/>
            <person name="Szewzyk U."/>
        </authorList>
    </citation>
    <scope>NUCLEOTIDE SEQUENCE [LARGE SCALE GENOMIC DNA]</scope>
    <source>
        <strain evidence="2 3">OTSz_A_272</strain>
    </source>
</reference>
<dbReference type="KEGG" id="cbot:ATE48_02925"/>
<feature type="transmembrane region" description="Helical" evidence="1">
    <location>
        <begin position="33"/>
        <end position="56"/>
    </location>
</feature>
<dbReference type="InParanoid" id="A0A1B1AEG5"/>
<name>A0A1B1AEG5_9PROT</name>
<protein>
    <submittedName>
        <fullName evidence="2">Uncharacterized protein</fullName>
    </submittedName>
</protein>
<dbReference type="STRING" id="1759059.ATE48_02925"/>
<proteinExistence type="predicted"/>
<keyword evidence="3" id="KW-1185">Reference proteome</keyword>
<keyword evidence="1" id="KW-0812">Transmembrane</keyword>
<evidence type="ECO:0000313" key="3">
    <source>
        <dbReference type="Proteomes" id="UP000092498"/>
    </source>
</evidence>
<dbReference type="Proteomes" id="UP000092498">
    <property type="component" value="Chromosome"/>
</dbReference>
<dbReference type="AlphaFoldDB" id="A0A1B1AEG5"/>
<evidence type="ECO:0000256" key="1">
    <source>
        <dbReference type="SAM" id="Phobius"/>
    </source>
</evidence>
<dbReference type="EMBL" id="CP013244">
    <property type="protein sequence ID" value="ANP44950.1"/>
    <property type="molecule type" value="Genomic_DNA"/>
</dbReference>